<reference evidence="3" key="1">
    <citation type="submission" date="2021-11" db="EMBL/GenBank/DDBJ databases">
        <title>Genome sequence.</title>
        <authorList>
            <person name="Sun Q."/>
        </authorList>
    </citation>
    <scope>NUCLEOTIDE SEQUENCE</scope>
    <source>
        <strain evidence="3">JC732</strain>
    </source>
</reference>
<evidence type="ECO:0000313" key="3">
    <source>
        <dbReference type="EMBL" id="MCC9632015.1"/>
    </source>
</evidence>
<dbReference type="Pfam" id="PF04773">
    <property type="entry name" value="FecR"/>
    <property type="match status" value="1"/>
</dbReference>
<dbReference type="PANTHER" id="PTHR30273">
    <property type="entry name" value="PERIPLASMIC SIGNAL SENSOR AND SIGMA FACTOR ACTIVATOR FECR-RELATED"/>
    <property type="match status" value="1"/>
</dbReference>
<sequence>MSDHKGPYGEMIADVEICDLIDACVSNQATPDQWLRLSRLIVDREDVRACYAAQSMANARLAALLQIGEQDELGVFTQIEQEPAPRVMSSIPKRKPAIEISSEALLTLLCGAAAVVLVCGVVMSQWLITTRVDSGPIAVTEQVPPAVLRQVEANAGAEIAVHPRELFASTLIELPSGKYEATTSVGATIKLAGPARLRIEDHLTWKLFTGKMVVHAPPAAKGFTVKTDNAEIVDLGTEFGVIVDSAGVTSVAVFDGKVDLASGESQKSLVIGDGFTISKTGRLDHLSIIDPSRFEEPGEDLTPPLISEVRNNSLISFGACQIIRGGFREDALAYVDRKHQWNGVDASGLPEELVGVDYVRMVNDWKFDEQIEERDDLEFAVTFARPATVYLLVDERITPPIWLRRNFAKTGMQVGLDEGTHNCVRTGLSYEKEQAKGPGNSIDVVMRVWKTDLPEGGELKIGPIGSKSRGWVVPCIVARPL</sequence>
<feature type="transmembrane region" description="Helical" evidence="1">
    <location>
        <begin position="104"/>
        <end position="128"/>
    </location>
</feature>
<feature type="domain" description="FecR protein" evidence="2">
    <location>
        <begin position="205"/>
        <end position="258"/>
    </location>
</feature>
<keyword evidence="4" id="KW-1185">Reference proteome</keyword>
<keyword evidence="1" id="KW-1133">Transmembrane helix</keyword>
<dbReference type="GO" id="GO:0016989">
    <property type="term" value="F:sigma factor antagonist activity"/>
    <property type="evidence" value="ECO:0007669"/>
    <property type="project" value="TreeGrafter"/>
</dbReference>
<name>A0A9X1MTB2_9BACT</name>
<keyword evidence="1" id="KW-0472">Membrane</keyword>
<keyword evidence="1" id="KW-0812">Transmembrane</keyword>
<gene>
    <name evidence="3" type="ORF">LOC68_26775</name>
</gene>
<dbReference type="InterPro" id="IPR012373">
    <property type="entry name" value="Ferrdict_sens_TM"/>
</dbReference>
<dbReference type="PANTHER" id="PTHR30273:SF2">
    <property type="entry name" value="PROTEIN FECR"/>
    <property type="match status" value="1"/>
</dbReference>
<organism evidence="3 4">
    <name type="scientific">Blastopirellula sediminis</name>
    <dbReference type="NCBI Taxonomy" id="2894196"/>
    <lineage>
        <taxon>Bacteria</taxon>
        <taxon>Pseudomonadati</taxon>
        <taxon>Planctomycetota</taxon>
        <taxon>Planctomycetia</taxon>
        <taxon>Pirellulales</taxon>
        <taxon>Pirellulaceae</taxon>
        <taxon>Blastopirellula</taxon>
    </lineage>
</organism>
<protein>
    <submittedName>
        <fullName evidence="3">FecR family protein</fullName>
    </submittedName>
</protein>
<dbReference type="Gene3D" id="2.60.120.1440">
    <property type="match status" value="1"/>
</dbReference>
<dbReference type="InterPro" id="IPR006860">
    <property type="entry name" value="FecR"/>
</dbReference>
<dbReference type="AlphaFoldDB" id="A0A9X1MTB2"/>
<dbReference type="Proteomes" id="UP001139103">
    <property type="component" value="Unassembled WGS sequence"/>
</dbReference>
<proteinExistence type="predicted"/>
<evidence type="ECO:0000259" key="2">
    <source>
        <dbReference type="Pfam" id="PF04773"/>
    </source>
</evidence>
<dbReference type="RefSeq" id="WP_230224874.1">
    <property type="nucleotide sequence ID" value="NZ_JAJKFT010000010.1"/>
</dbReference>
<evidence type="ECO:0000313" key="4">
    <source>
        <dbReference type="Proteomes" id="UP001139103"/>
    </source>
</evidence>
<comment type="caution">
    <text evidence="3">The sequence shown here is derived from an EMBL/GenBank/DDBJ whole genome shotgun (WGS) entry which is preliminary data.</text>
</comment>
<evidence type="ECO:0000256" key="1">
    <source>
        <dbReference type="SAM" id="Phobius"/>
    </source>
</evidence>
<accession>A0A9X1MTB2</accession>
<dbReference type="EMBL" id="JAJKFT010000010">
    <property type="protein sequence ID" value="MCC9632015.1"/>
    <property type="molecule type" value="Genomic_DNA"/>
</dbReference>